<dbReference type="PANTHER" id="PTHR34222">
    <property type="entry name" value="GAG_PRE-INTEGRS DOMAIN-CONTAINING PROTEIN"/>
    <property type="match status" value="1"/>
</dbReference>
<organism evidence="1 2">
    <name type="scientific">Vitis vinifera</name>
    <name type="common">Grape</name>
    <dbReference type="NCBI Taxonomy" id="29760"/>
    <lineage>
        <taxon>Eukaryota</taxon>
        <taxon>Viridiplantae</taxon>
        <taxon>Streptophyta</taxon>
        <taxon>Embryophyta</taxon>
        <taxon>Tracheophyta</taxon>
        <taxon>Spermatophyta</taxon>
        <taxon>Magnoliopsida</taxon>
        <taxon>eudicotyledons</taxon>
        <taxon>Gunneridae</taxon>
        <taxon>Pentapetalae</taxon>
        <taxon>rosids</taxon>
        <taxon>Vitales</taxon>
        <taxon>Vitaceae</taxon>
        <taxon>Viteae</taxon>
        <taxon>Vitis</taxon>
    </lineage>
</organism>
<evidence type="ECO:0000313" key="1">
    <source>
        <dbReference type="EMBL" id="RVW31854.1"/>
    </source>
</evidence>
<proteinExistence type="predicted"/>
<sequence length="122" mass="14074">MDVIQYFNIFNKLWQEIDMFNDCVLSSAQDGERYKKMVDKERIFDFLAGLNKELDEVRGRVLGTKLLSSIDEIFAEVRREECRKCVMLEEQKPLPTLDNLVLAVRGSNSASKGDSHSNRRGN</sequence>
<accession>A0A438D8T4</accession>
<gene>
    <name evidence="1" type="ORF">CK203_099032</name>
</gene>
<comment type="caution">
    <text evidence="1">The sequence shown here is derived from an EMBL/GenBank/DDBJ whole genome shotgun (WGS) entry which is preliminary data.</text>
</comment>
<dbReference type="Proteomes" id="UP000288805">
    <property type="component" value="Unassembled WGS sequence"/>
</dbReference>
<reference evidence="1 2" key="1">
    <citation type="journal article" date="2018" name="PLoS Genet.">
        <title>Population sequencing reveals clonal diversity and ancestral inbreeding in the grapevine cultivar Chardonnay.</title>
        <authorList>
            <person name="Roach M.J."/>
            <person name="Johnson D.L."/>
            <person name="Bohlmann J."/>
            <person name="van Vuuren H.J."/>
            <person name="Jones S.J."/>
            <person name="Pretorius I.S."/>
            <person name="Schmidt S.A."/>
            <person name="Borneman A.R."/>
        </authorList>
    </citation>
    <scope>NUCLEOTIDE SEQUENCE [LARGE SCALE GENOMIC DNA]</scope>
    <source>
        <strain evidence="2">cv. Chardonnay</strain>
        <tissue evidence="1">Leaf</tissue>
    </source>
</reference>
<protein>
    <submittedName>
        <fullName evidence="1">Uncharacterized protein</fullName>
    </submittedName>
</protein>
<dbReference type="AlphaFoldDB" id="A0A438D8T4"/>
<dbReference type="EMBL" id="QGNW01001737">
    <property type="protein sequence ID" value="RVW31854.1"/>
    <property type="molecule type" value="Genomic_DNA"/>
</dbReference>
<evidence type="ECO:0000313" key="2">
    <source>
        <dbReference type="Proteomes" id="UP000288805"/>
    </source>
</evidence>
<dbReference type="PANTHER" id="PTHR34222:SF40">
    <property type="match status" value="1"/>
</dbReference>
<name>A0A438D8T4_VITVI</name>